<gene>
    <name evidence="1" type="ORF">RPERSI_LOCUS15627</name>
</gene>
<organism evidence="1 2">
    <name type="scientific">Racocetra persica</name>
    <dbReference type="NCBI Taxonomy" id="160502"/>
    <lineage>
        <taxon>Eukaryota</taxon>
        <taxon>Fungi</taxon>
        <taxon>Fungi incertae sedis</taxon>
        <taxon>Mucoromycota</taxon>
        <taxon>Glomeromycotina</taxon>
        <taxon>Glomeromycetes</taxon>
        <taxon>Diversisporales</taxon>
        <taxon>Gigasporaceae</taxon>
        <taxon>Racocetra</taxon>
    </lineage>
</organism>
<keyword evidence="2" id="KW-1185">Reference proteome</keyword>
<feature type="non-terminal residue" evidence="1">
    <location>
        <position position="1"/>
    </location>
</feature>
<proteinExistence type="predicted"/>
<sequence length="66" mass="7471">SRILCFSEFNRSTHQPDLAVITTWNSHLLNKLGQSGDWGSRTQQLTLVCFSEGCAIIIKKKKTPHQ</sequence>
<name>A0ACA9QT56_9GLOM</name>
<feature type="non-terminal residue" evidence="1">
    <location>
        <position position="66"/>
    </location>
</feature>
<comment type="caution">
    <text evidence="1">The sequence shown here is derived from an EMBL/GenBank/DDBJ whole genome shotgun (WGS) entry which is preliminary data.</text>
</comment>
<evidence type="ECO:0000313" key="1">
    <source>
        <dbReference type="EMBL" id="CAG8764489.1"/>
    </source>
</evidence>
<dbReference type="EMBL" id="CAJVQC010037714">
    <property type="protein sequence ID" value="CAG8764489.1"/>
    <property type="molecule type" value="Genomic_DNA"/>
</dbReference>
<reference evidence="1" key="1">
    <citation type="submission" date="2021-06" db="EMBL/GenBank/DDBJ databases">
        <authorList>
            <person name="Kallberg Y."/>
            <person name="Tangrot J."/>
            <person name="Rosling A."/>
        </authorList>
    </citation>
    <scope>NUCLEOTIDE SEQUENCE</scope>
    <source>
        <strain evidence="1">MA461A</strain>
    </source>
</reference>
<dbReference type="Proteomes" id="UP000789920">
    <property type="component" value="Unassembled WGS sequence"/>
</dbReference>
<evidence type="ECO:0000313" key="2">
    <source>
        <dbReference type="Proteomes" id="UP000789920"/>
    </source>
</evidence>
<accession>A0ACA9QT56</accession>
<protein>
    <submittedName>
        <fullName evidence="1">22516_t:CDS:1</fullName>
    </submittedName>
</protein>